<name>A0A6A6JIG9_WESOR</name>
<dbReference type="EMBL" id="ML986494">
    <property type="protein sequence ID" value="KAF2276217.1"/>
    <property type="molecule type" value="Genomic_DNA"/>
</dbReference>
<dbReference type="PANTHER" id="PTHR42877:SF10">
    <property type="entry name" value="L-ORNITHINE N(5)-OXYGENASE"/>
    <property type="match status" value="1"/>
</dbReference>
<organism evidence="5 6">
    <name type="scientific">Westerdykella ornata</name>
    <dbReference type="NCBI Taxonomy" id="318751"/>
    <lineage>
        <taxon>Eukaryota</taxon>
        <taxon>Fungi</taxon>
        <taxon>Dikarya</taxon>
        <taxon>Ascomycota</taxon>
        <taxon>Pezizomycotina</taxon>
        <taxon>Dothideomycetes</taxon>
        <taxon>Pleosporomycetidae</taxon>
        <taxon>Pleosporales</taxon>
        <taxon>Sporormiaceae</taxon>
        <taxon>Westerdykella</taxon>
    </lineage>
</organism>
<dbReference type="Gene3D" id="3.50.50.60">
    <property type="entry name" value="FAD/NAD(P)-binding domain"/>
    <property type="match status" value="3"/>
</dbReference>
<gene>
    <name evidence="5" type="ORF">EI97DRAFT_442690</name>
</gene>
<dbReference type="GO" id="GO:0050661">
    <property type="term" value="F:NADP binding"/>
    <property type="evidence" value="ECO:0007669"/>
    <property type="project" value="InterPro"/>
</dbReference>
<dbReference type="InterPro" id="IPR051209">
    <property type="entry name" value="FAD-bind_Monooxygenase_sf"/>
</dbReference>
<dbReference type="GeneID" id="54552946"/>
<dbReference type="GO" id="GO:0050660">
    <property type="term" value="F:flavin adenine dinucleotide binding"/>
    <property type="evidence" value="ECO:0007669"/>
    <property type="project" value="InterPro"/>
</dbReference>
<proteinExistence type="inferred from homology"/>
<dbReference type="Proteomes" id="UP000800097">
    <property type="component" value="Unassembled WGS sequence"/>
</dbReference>
<keyword evidence="2" id="KW-0285">Flavoprotein</keyword>
<keyword evidence="4" id="KW-0560">Oxidoreductase</keyword>
<evidence type="ECO:0000256" key="2">
    <source>
        <dbReference type="ARBA" id="ARBA00022630"/>
    </source>
</evidence>
<evidence type="ECO:0000256" key="4">
    <source>
        <dbReference type="ARBA" id="ARBA00023002"/>
    </source>
</evidence>
<dbReference type="InterPro" id="IPR020946">
    <property type="entry name" value="Flavin_mOase-like"/>
</dbReference>
<dbReference type="PANTHER" id="PTHR42877">
    <property type="entry name" value="L-ORNITHINE N(5)-MONOOXYGENASE-RELATED"/>
    <property type="match status" value="1"/>
</dbReference>
<dbReference type="SUPFAM" id="SSF51905">
    <property type="entry name" value="FAD/NAD(P)-binding domain"/>
    <property type="match status" value="2"/>
</dbReference>
<dbReference type="Pfam" id="PF00743">
    <property type="entry name" value="FMO-like"/>
    <property type="match status" value="1"/>
</dbReference>
<protein>
    <submittedName>
        <fullName evidence="5">FAD/NAD(P)-binding domain-containing protein</fullName>
    </submittedName>
</protein>
<comment type="similarity">
    <text evidence="1">Belongs to the FAD-binding monooxygenase family.</text>
</comment>
<dbReference type="OrthoDB" id="3971593at2759"/>
<reference evidence="5" key="1">
    <citation type="journal article" date="2020" name="Stud. Mycol.">
        <title>101 Dothideomycetes genomes: a test case for predicting lifestyles and emergence of pathogens.</title>
        <authorList>
            <person name="Haridas S."/>
            <person name="Albert R."/>
            <person name="Binder M."/>
            <person name="Bloem J."/>
            <person name="Labutti K."/>
            <person name="Salamov A."/>
            <person name="Andreopoulos B."/>
            <person name="Baker S."/>
            <person name="Barry K."/>
            <person name="Bills G."/>
            <person name="Bluhm B."/>
            <person name="Cannon C."/>
            <person name="Castanera R."/>
            <person name="Culley D."/>
            <person name="Daum C."/>
            <person name="Ezra D."/>
            <person name="Gonzalez J."/>
            <person name="Henrissat B."/>
            <person name="Kuo A."/>
            <person name="Liang C."/>
            <person name="Lipzen A."/>
            <person name="Lutzoni F."/>
            <person name="Magnuson J."/>
            <person name="Mondo S."/>
            <person name="Nolan M."/>
            <person name="Ohm R."/>
            <person name="Pangilinan J."/>
            <person name="Park H.-J."/>
            <person name="Ramirez L."/>
            <person name="Alfaro M."/>
            <person name="Sun H."/>
            <person name="Tritt A."/>
            <person name="Yoshinaga Y."/>
            <person name="Zwiers L.-H."/>
            <person name="Turgeon B."/>
            <person name="Goodwin S."/>
            <person name="Spatafora J."/>
            <person name="Crous P."/>
            <person name="Grigoriev I."/>
        </authorList>
    </citation>
    <scope>NUCLEOTIDE SEQUENCE</scope>
    <source>
        <strain evidence="5">CBS 379.55</strain>
    </source>
</reference>
<dbReference type="PROSITE" id="PS51257">
    <property type="entry name" value="PROKAR_LIPOPROTEIN"/>
    <property type="match status" value="1"/>
</dbReference>
<keyword evidence="6" id="KW-1185">Reference proteome</keyword>
<dbReference type="GO" id="GO:0004499">
    <property type="term" value="F:N,N-dimethylaniline monooxygenase activity"/>
    <property type="evidence" value="ECO:0007669"/>
    <property type="project" value="InterPro"/>
</dbReference>
<sequence>MGEAIRRVNGYDHDAYTYYPVLIVGAGASGIVMACRLKEELGFDQFRIFDRQGGIGGTWWINRYPGVACDVPAPFYSFSFCQNPNWTDFHPPGREIVHYYHEVCEKYKITDKFELNTDVEQCRWLEKEQIWEVTLRRMLSGMGDLSSKDRAKIVKEKGESAVYSETEIVRAKVVVSCVGGLVEPKGWPDTIPGIDGFKGKVFHSARWDETVDFKDKDVVVVGTGCSSAQLVPRLPHAPYNARHVTQLMRSPPWVAPSTPPPGGDEWWEKNGPAILKNVPGLLQLLRFGIFLGAELQWFQYFPDTPKAAKNRQRYEEKMLQRMKRIVPEKYHEMLTPNYGIGCKRRIFDKRWYQSLNDDRIELTTQPLTRVNEKSVTLGPGALYPPNAKQEDYPEREVPADVIVLANGFDTTKWLHPLRVAGVGGKDLVETMEERGGAQAYQGTAVDGFPNFFIIFGPNTATGHSSVVMASENMVNYALKFIKPLLKGEVAVVDVKKEAEMKYTQELQRALKKTVWMSGGCTSWYFTEDGWNSTVYPYVLFEMLIIYPVLTASLRYSQLDFYRRCVVPKWSDWNIVYTVKGRSKLRARRALRLLFGILSIFAAYRLHHRGVGVKDIKTLVQQRALDVVTRLAYVWGLAKAQLASASVDLGGVRGIRK</sequence>
<keyword evidence="3" id="KW-0274">FAD</keyword>
<evidence type="ECO:0000313" key="5">
    <source>
        <dbReference type="EMBL" id="KAF2276217.1"/>
    </source>
</evidence>
<dbReference type="RefSeq" id="XP_033653756.1">
    <property type="nucleotide sequence ID" value="XM_033799771.1"/>
</dbReference>
<evidence type="ECO:0000256" key="3">
    <source>
        <dbReference type="ARBA" id="ARBA00022827"/>
    </source>
</evidence>
<evidence type="ECO:0000256" key="1">
    <source>
        <dbReference type="ARBA" id="ARBA00010139"/>
    </source>
</evidence>
<dbReference type="InterPro" id="IPR036188">
    <property type="entry name" value="FAD/NAD-bd_sf"/>
</dbReference>
<evidence type="ECO:0000313" key="6">
    <source>
        <dbReference type="Proteomes" id="UP000800097"/>
    </source>
</evidence>
<accession>A0A6A6JIG9</accession>
<dbReference type="AlphaFoldDB" id="A0A6A6JIG9"/>